<organism evidence="1 2">
    <name type="scientific">Naganishia friedmannii</name>
    <dbReference type="NCBI Taxonomy" id="89922"/>
    <lineage>
        <taxon>Eukaryota</taxon>
        <taxon>Fungi</taxon>
        <taxon>Dikarya</taxon>
        <taxon>Basidiomycota</taxon>
        <taxon>Agaricomycotina</taxon>
        <taxon>Tremellomycetes</taxon>
        <taxon>Filobasidiales</taxon>
        <taxon>Filobasidiaceae</taxon>
        <taxon>Naganishia</taxon>
    </lineage>
</organism>
<accession>A0ACC2VLU5</accession>
<evidence type="ECO:0000313" key="1">
    <source>
        <dbReference type="EMBL" id="KAJ9099974.1"/>
    </source>
</evidence>
<protein>
    <submittedName>
        <fullName evidence="1">Uncharacterized protein</fullName>
    </submittedName>
</protein>
<sequence>MSSSRILSLLPLEQFSTASLIAIFLLALPILLVVGNVARQKLLPKDPSLPPVVFHLIPWFGSAATYGMDPYKFLFDCREKYGDLFTFVLLGRKMTVALGPKGNNLILGGRLNQVSAEEAYTHLTTPVFGEGVVYDCPNDMLMQQKRMVKFGLSTENLRAYVGMITEETLGFMSKELKANNQWQGFDALDAMSELTILTASRTLQGKEVRAGLDKTFAQRYEHLDGGFTPINFMFPKLPLPSYRRRDKAQKAMSEFYQGIIRKRREGTHDHEYDMISALQSSTYKDGTPLSDRDIAHMMIALLMAGQHTSSATSSWTLLHLAERPDVWNEIYQEQKEKFGNPDGTFRDLTYEDLKDLKVLDYVIRETLRLHAPIHSIMRKVISDIPVPNSLSSPKQSENGSYVIPKGHFVLASPGVAQMDPLIWQNAEEWNPHRWNDESGVAAMAAERYTEGDKVDYGYGSVSKGTESPYQPFGAGRHRCIGESFAYVQLQTILATLCRHVKLKLQGPFPSPNYQTMIVLPLKGQTKIMYKLRA</sequence>
<dbReference type="Proteomes" id="UP001227268">
    <property type="component" value="Unassembled WGS sequence"/>
</dbReference>
<reference evidence="1" key="1">
    <citation type="submission" date="2023-04" db="EMBL/GenBank/DDBJ databases">
        <title>Draft Genome sequencing of Naganishia species isolated from polar environments using Oxford Nanopore Technology.</title>
        <authorList>
            <person name="Leo P."/>
            <person name="Venkateswaran K."/>
        </authorList>
    </citation>
    <scope>NUCLEOTIDE SEQUENCE</scope>
    <source>
        <strain evidence="1">MNA-CCFEE 5423</strain>
    </source>
</reference>
<comment type="caution">
    <text evidence="1">The sequence shown here is derived from an EMBL/GenBank/DDBJ whole genome shotgun (WGS) entry which is preliminary data.</text>
</comment>
<keyword evidence="2" id="KW-1185">Reference proteome</keyword>
<name>A0ACC2VLU5_9TREE</name>
<proteinExistence type="predicted"/>
<evidence type="ECO:0000313" key="2">
    <source>
        <dbReference type="Proteomes" id="UP001227268"/>
    </source>
</evidence>
<gene>
    <name evidence="1" type="ORF">QFC21_003982</name>
</gene>
<dbReference type="EMBL" id="JASBWT010000012">
    <property type="protein sequence ID" value="KAJ9099974.1"/>
    <property type="molecule type" value="Genomic_DNA"/>
</dbReference>